<feature type="domain" description="Inhibitor I9" evidence="14">
    <location>
        <begin position="50"/>
        <end position="132"/>
    </location>
</feature>
<dbReference type="EMBL" id="NMUH01000317">
    <property type="protein sequence ID" value="MQL76780.1"/>
    <property type="molecule type" value="Genomic_DNA"/>
</dbReference>
<feature type="active site" description="Charge relay system" evidence="9 10">
    <location>
        <position position="227"/>
    </location>
</feature>
<keyword evidence="5 11" id="KW-0732">Signal</keyword>
<evidence type="ECO:0000256" key="11">
    <source>
        <dbReference type="SAM" id="SignalP"/>
    </source>
</evidence>
<dbReference type="CDD" id="cd04852">
    <property type="entry name" value="Peptidases_S8_3"/>
    <property type="match status" value="1"/>
</dbReference>
<dbReference type="Gene3D" id="2.60.40.2310">
    <property type="match status" value="1"/>
</dbReference>
<feature type="chain" id="PRO_5032584908" evidence="11">
    <location>
        <begin position="31"/>
        <end position="785"/>
    </location>
</feature>
<evidence type="ECO:0000256" key="10">
    <source>
        <dbReference type="PROSITE-ProRule" id="PRU01240"/>
    </source>
</evidence>
<feature type="signal peptide" evidence="11">
    <location>
        <begin position="1"/>
        <end position="30"/>
    </location>
</feature>
<feature type="domain" description="Subtilisin-like protease fibronectin type-III" evidence="15">
    <location>
        <begin position="677"/>
        <end position="780"/>
    </location>
</feature>
<accession>A0A843U488</accession>
<dbReference type="PROSITE" id="PS51892">
    <property type="entry name" value="SUBTILASE"/>
    <property type="match status" value="1"/>
</dbReference>
<dbReference type="Gene3D" id="3.30.70.80">
    <property type="entry name" value="Peptidase S8 propeptide/proteinase inhibitor I9"/>
    <property type="match status" value="1"/>
</dbReference>
<dbReference type="InterPro" id="IPR015500">
    <property type="entry name" value="Peptidase_S8_subtilisin-rel"/>
</dbReference>
<keyword evidence="3" id="KW-0964">Secreted</keyword>
<dbReference type="Gene3D" id="3.50.30.30">
    <property type="match status" value="1"/>
</dbReference>
<organism evidence="16 17">
    <name type="scientific">Colocasia esculenta</name>
    <name type="common">Wild taro</name>
    <name type="synonym">Arum esculentum</name>
    <dbReference type="NCBI Taxonomy" id="4460"/>
    <lineage>
        <taxon>Eukaryota</taxon>
        <taxon>Viridiplantae</taxon>
        <taxon>Streptophyta</taxon>
        <taxon>Embryophyta</taxon>
        <taxon>Tracheophyta</taxon>
        <taxon>Spermatophyta</taxon>
        <taxon>Magnoliopsida</taxon>
        <taxon>Liliopsida</taxon>
        <taxon>Araceae</taxon>
        <taxon>Aroideae</taxon>
        <taxon>Colocasieae</taxon>
        <taxon>Colocasia</taxon>
    </lineage>
</organism>
<dbReference type="PANTHER" id="PTHR10795">
    <property type="entry name" value="PROPROTEIN CONVERTASE SUBTILISIN/KEXIN"/>
    <property type="match status" value="1"/>
</dbReference>
<dbReference type="Proteomes" id="UP000652761">
    <property type="component" value="Unassembled WGS sequence"/>
</dbReference>
<name>A0A843U488_COLES</name>
<keyword evidence="4 10" id="KW-0645">Protease</keyword>
<feature type="active site" description="Charge relay system" evidence="9 10">
    <location>
        <position position="170"/>
    </location>
</feature>
<dbReference type="InterPro" id="IPR003137">
    <property type="entry name" value="PA_domain"/>
</dbReference>
<evidence type="ECO:0000256" key="3">
    <source>
        <dbReference type="ARBA" id="ARBA00022525"/>
    </source>
</evidence>
<dbReference type="GO" id="GO:0006508">
    <property type="term" value="P:proteolysis"/>
    <property type="evidence" value="ECO:0007669"/>
    <property type="project" value="UniProtKB-KW"/>
</dbReference>
<dbReference type="InterPro" id="IPR036852">
    <property type="entry name" value="Peptidase_S8/S53_dom_sf"/>
</dbReference>
<comment type="subcellular location">
    <subcellularLocation>
        <location evidence="1">Secreted</location>
    </subcellularLocation>
</comment>
<dbReference type="InterPro" id="IPR023827">
    <property type="entry name" value="Peptidase_S8_Asp-AS"/>
</dbReference>
<evidence type="ECO:0000259" key="14">
    <source>
        <dbReference type="Pfam" id="PF05922"/>
    </source>
</evidence>
<feature type="domain" description="PA" evidence="13">
    <location>
        <begin position="397"/>
        <end position="473"/>
    </location>
</feature>
<dbReference type="InterPro" id="IPR046450">
    <property type="entry name" value="PA_dom_sf"/>
</dbReference>
<evidence type="ECO:0000256" key="9">
    <source>
        <dbReference type="PIRSR" id="PIRSR615500-1"/>
    </source>
</evidence>
<dbReference type="CDD" id="cd02120">
    <property type="entry name" value="PA_subtilisin_like"/>
    <property type="match status" value="1"/>
</dbReference>
<keyword evidence="8" id="KW-0325">Glycoprotein</keyword>
<sequence length="785" mass="82583">MAHHKPINSLRFFALFISFLFLCSSKPTQGGNHGNDQDGRHAGAAPRLQTYIVRVQQPETATFAGPEERERWYRSFLSVEAAAEDAGMGERRLVHSYHEVFTGFAARLTEEEVTAMKKKEGFLHAYRDSVLHPATTHSPEFIGLQLGSGLWGGGGADGLLGEGVIVGMIDSGITPGHPSFKDEGMPPPPSRWKGSCQPPEFCNKKIIGSKTFITGNETATPADDDGHGTHTASTVAGSFVKGANILGNANGTASGVAPRAHLAIYKVCTTSKCQLSDTLAGIDAAVADGVDIISISLAGNPLLLIHNDVITVGAFGATKRGVFVSCAAGNFGDPNTVVNDAPWELTVGASTMDRSIVANVKLGDGSIFHGESLFQPAGFTHKVLPLVCPGTNLSNDSPAFTCQPKFLAGVDLKGKIVLCESGGGISPQDKGAAVLKAGAAGMILMNEEFSDTILAVAHVLPATHVNYTDGYKIREYVRASNHPTASILFEGTMLGFSSPPAPAVASFSSRGPSGLSPGIVKPDIIGPGVNILAAWPSPVRSVPSASPHSGGAYFNIISGTSMSTPHLSGVAALLKSAHPDWSPAAIRSAILTTAYIRRNDGTFIRDDGLRFGQASVFDIGAGHVNASSAADPGLVYDLGTSDYVAYICGLGYTDEQVTAMVGERVSCSAITRISREQLNYPSISVQLTEKSPTVALSRTVTNVGEATETYKVEVDLRVAPGERNLTLSVIPQTLSFSAVKEKQRFTVTFSKPVGDTMFSIQEGSLQLVSAKHVVRIPIAITLNPL</sequence>
<evidence type="ECO:0000256" key="2">
    <source>
        <dbReference type="ARBA" id="ARBA00011073"/>
    </source>
</evidence>
<dbReference type="InterPro" id="IPR037045">
    <property type="entry name" value="S8pro/Inhibitor_I9_sf"/>
</dbReference>
<dbReference type="InterPro" id="IPR041469">
    <property type="entry name" value="Subtilisin-like_FN3"/>
</dbReference>
<reference evidence="16" key="1">
    <citation type="submission" date="2017-07" db="EMBL/GenBank/DDBJ databases">
        <title>Taro Niue Genome Assembly and Annotation.</title>
        <authorList>
            <person name="Atibalentja N."/>
            <person name="Keating K."/>
            <person name="Fields C.J."/>
        </authorList>
    </citation>
    <scope>NUCLEOTIDE SEQUENCE</scope>
    <source>
        <strain evidence="16">Niue_2</strain>
        <tissue evidence="16">Leaf</tissue>
    </source>
</reference>
<comment type="similarity">
    <text evidence="2 10">Belongs to the peptidase S8 family.</text>
</comment>
<evidence type="ECO:0000259" key="13">
    <source>
        <dbReference type="Pfam" id="PF02225"/>
    </source>
</evidence>
<gene>
    <name evidence="16" type="ORF">Taro_009173</name>
</gene>
<feature type="domain" description="Peptidase S8/S53" evidence="12">
    <location>
        <begin position="161"/>
        <end position="602"/>
    </location>
</feature>
<dbReference type="AlphaFoldDB" id="A0A843U488"/>
<dbReference type="InterPro" id="IPR000209">
    <property type="entry name" value="Peptidase_S8/S53_dom"/>
</dbReference>
<dbReference type="Pfam" id="PF00082">
    <property type="entry name" value="Peptidase_S8"/>
    <property type="match status" value="1"/>
</dbReference>
<keyword evidence="6 10" id="KW-0378">Hydrolase</keyword>
<dbReference type="PROSITE" id="PS00136">
    <property type="entry name" value="SUBTILASE_ASP"/>
    <property type="match status" value="1"/>
</dbReference>
<protein>
    <submittedName>
        <fullName evidence="16">Uncharacterized protein</fullName>
    </submittedName>
</protein>
<dbReference type="FunFam" id="3.50.30.30:FF:000005">
    <property type="entry name" value="subtilisin-like protease SBT1.5"/>
    <property type="match status" value="1"/>
</dbReference>
<dbReference type="SUPFAM" id="SSF52743">
    <property type="entry name" value="Subtilisin-like"/>
    <property type="match status" value="1"/>
</dbReference>
<proteinExistence type="inferred from homology"/>
<evidence type="ECO:0000256" key="4">
    <source>
        <dbReference type="ARBA" id="ARBA00022670"/>
    </source>
</evidence>
<dbReference type="SUPFAM" id="SSF52025">
    <property type="entry name" value="PA domain"/>
    <property type="match status" value="1"/>
</dbReference>
<dbReference type="OrthoDB" id="640735at2759"/>
<dbReference type="PRINTS" id="PR00723">
    <property type="entry name" value="SUBTILISIN"/>
</dbReference>
<comment type="caution">
    <text evidence="16">The sequence shown here is derived from an EMBL/GenBank/DDBJ whole genome shotgun (WGS) entry which is preliminary data.</text>
</comment>
<keyword evidence="17" id="KW-1185">Reference proteome</keyword>
<dbReference type="GO" id="GO:0004252">
    <property type="term" value="F:serine-type endopeptidase activity"/>
    <property type="evidence" value="ECO:0007669"/>
    <property type="project" value="UniProtKB-UniRule"/>
</dbReference>
<evidence type="ECO:0000313" key="16">
    <source>
        <dbReference type="EMBL" id="MQL76780.1"/>
    </source>
</evidence>
<evidence type="ECO:0000256" key="8">
    <source>
        <dbReference type="ARBA" id="ARBA00023180"/>
    </source>
</evidence>
<evidence type="ECO:0000256" key="5">
    <source>
        <dbReference type="ARBA" id="ARBA00022729"/>
    </source>
</evidence>
<evidence type="ECO:0000259" key="12">
    <source>
        <dbReference type="Pfam" id="PF00082"/>
    </source>
</evidence>
<evidence type="ECO:0000256" key="7">
    <source>
        <dbReference type="ARBA" id="ARBA00022825"/>
    </source>
</evidence>
<dbReference type="InterPro" id="IPR034197">
    <property type="entry name" value="Peptidases_S8_3"/>
</dbReference>
<evidence type="ECO:0000259" key="15">
    <source>
        <dbReference type="Pfam" id="PF17766"/>
    </source>
</evidence>
<feature type="active site" description="Charge relay system" evidence="9 10">
    <location>
        <position position="561"/>
    </location>
</feature>
<dbReference type="Pfam" id="PF05922">
    <property type="entry name" value="Inhibitor_I9"/>
    <property type="match status" value="1"/>
</dbReference>
<dbReference type="Pfam" id="PF02225">
    <property type="entry name" value="PA"/>
    <property type="match status" value="1"/>
</dbReference>
<keyword evidence="7 10" id="KW-0720">Serine protease</keyword>
<dbReference type="Gene3D" id="3.40.50.200">
    <property type="entry name" value="Peptidase S8/S53 domain"/>
    <property type="match status" value="1"/>
</dbReference>
<dbReference type="InterPro" id="IPR010259">
    <property type="entry name" value="S8pro/Inhibitor_I9"/>
</dbReference>
<evidence type="ECO:0000313" key="17">
    <source>
        <dbReference type="Proteomes" id="UP000652761"/>
    </source>
</evidence>
<dbReference type="InterPro" id="IPR045051">
    <property type="entry name" value="SBT"/>
</dbReference>
<evidence type="ECO:0000256" key="1">
    <source>
        <dbReference type="ARBA" id="ARBA00004613"/>
    </source>
</evidence>
<dbReference type="GO" id="GO:0005576">
    <property type="term" value="C:extracellular region"/>
    <property type="evidence" value="ECO:0007669"/>
    <property type="project" value="UniProtKB-SubCell"/>
</dbReference>
<dbReference type="Pfam" id="PF17766">
    <property type="entry name" value="fn3_6"/>
    <property type="match status" value="1"/>
</dbReference>
<evidence type="ECO:0000256" key="6">
    <source>
        <dbReference type="ARBA" id="ARBA00022801"/>
    </source>
</evidence>